<keyword evidence="3" id="KW-1185">Reference proteome</keyword>
<dbReference type="RefSeq" id="WP_285975159.1">
    <property type="nucleotide sequence ID" value="NZ_CP127221.1"/>
</dbReference>
<dbReference type="Proteomes" id="UP001231445">
    <property type="component" value="Chromosome"/>
</dbReference>
<dbReference type="InterPro" id="IPR012495">
    <property type="entry name" value="TadE-like_dom"/>
</dbReference>
<organism evidence="2 3">
    <name type="scientific">Altererythrobacter rubellus</name>
    <dbReference type="NCBI Taxonomy" id="2173831"/>
    <lineage>
        <taxon>Bacteria</taxon>
        <taxon>Pseudomonadati</taxon>
        <taxon>Pseudomonadota</taxon>
        <taxon>Alphaproteobacteria</taxon>
        <taxon>Sphingomonadales</taxon>
        <taxon>Erythrobacteraceae</taxon>
        <taxon>Altererythrobacter</taxon>
    </lineage>
</organism>
<sequence>MLSKLAKTFANSERGSVAIETAFILPILATMTLGGLEVSSIVSRQAELQTSMAEAAAVVVARPPAEASDRATLEAIIEASAGLPADQVLMQLHYRCDTATTLEANASSCGTTAVVSEFIIITMTDTYTPAWTDFGIGGPVNFNITRRVQIS</sequence>
<reference evidence="2 3" key="1">
    <citation type="submission" date="2023-06" db="EMBL/GenBank/DDBJ databases">
        <title>Altererythrobacter rubellus NBRC 112769 genome.</title>
        <authorList>
            <person name="Zhang K."/>
        </authorList>
    </citation>
    <scope>NUCLEOTIDE SEQUENCE [LARGE SCALE GENOMIC DNA]</scope>
    <source>
        <strain evidence="2 3">NBRC 112769</strain>
    </source>
</reference>
<dbReference type="EMBL" id="CP127221">
    <property type="protein sequence ID" value="WIW94843.1"/>
    <property type="molecule type" value="Genomic_DNA"/>
</dbReference>
<protein>
    <submittedName>
        <fullName evidence="2">TadE/TadG family type IV pilus assembly protein</fullName>
    </submittedName>
</protein>
<name>A0A9Y2B7M1_9SPHN</name>
<proteinExistence type="predicted"/>
<feature type="domain" description="TadE-like" evidence="1">
    <location>
        <begin position="15"/>
        <end position="56"/>
    </location>
</feature>
<evidence type="ECO:0000313" key="2">
    <source>
        <dbReference type="EMBL" id="WIW94843.1"/>
    </source>
</evidence>
<dbReference type="KEGG" id="arue:QQX03_07620"/>
<dbReference type="Pfam" id="PF07811">
    <property type="entry name" value="TadE"/>
    <property type="match status" value="1"/>
</dbReference>
<dbReference type="AlphaFoldDB" id="A0A9Y2B7M1"/>
<evidence type="ECO:0000313" key="3">
    <source>
        <dbReference type="Proteomes" id="UP001231445"/>
    </source>
</evidence>
<gene>
    <name evidence="2" type="ORF">QQX03_07620</name>
</gene>
<evidence type="ECO:0000259" key="1">
    <source>
        <dbReference type="Pfam" id="PF07811"/>
    </source>
</evidence>
<accession>A0A9Y2B7M1</accession>